<dbReference type="InterPro" id="IPR043129">
    <property type="entry name" value="ATPase_NBD"/>
</dbReference>
<proteinExistence type="inferred from homology"/>
<dbReference type="SUPFAM" id="SSF46785">
    <property type="entry name" value="Winged helix' DNA-binding domain"/>
    <property type="match status" value="1"/>
</dbReference>
<comment type="similarity">
    <text evidence="1">Belongs to the ROK (NagC/XylR) family.</text>
</comment>
<dbReference type="Gene3D" id="1.10.10.10">
    <property type="entry name" value="Winged helix-like DNA-binding domain superfamily/Winged helix DNA-binding domain"/>
    <property type="match status" value="1"/>
</dbReference>
<dbReference type="EMBL" id="CP017141">
    <property type="protein sequence ID" value="AOM76472.1"/>
    <property type="molecule type" value="Genomic_DNA"/>
</dbReference>
<dbReference type="InterPro" id="IPR000600">
    <property type="entry name" value="ROK"/>
</dbReference>
<gene>
    <name evidence="2" type="ORF">BFS30_04450</name>
</gene>
<dbReference type="InterPro" id="IPR036390">
    <property type="entry name" value="WH_DNA-bd_sf"/>
</dbReference>
<keyword evidence="2" id="KW-0808">Transferase</keyword>
<dbReference type="PANTHER" id="PTHR18964:SF149">
    <property type="entry name" value="BIFUNCTIONAL UDP-N-ACETYLGLUCOSAMINE 2-EPIMERASE_N-ACETYLMANNOSAMINE KINASE"/>
    <property type="match status" value="1"/>
</dbReference>
<dbReference type="Proteomes" id="UP000094313">
    <property type="component" value="Chromosome"/>
</dbReference>
<evidence type="ECO:0000313" key="3">
    <source>
        <dbReference type="Proteomes" id="UP000094313"/>
    </source>
</evidence>
<dbReference type="AlphaFoldDB" id="A0A1D7QCQ7"/>
<dbReference type="GO" id="GO:0016301">
    <property type="term" value="F:kinase activity"/>
    <property type="evidence" value="ECO:0007669"/>
    <property type="project" value="UniProtKB-KW"/>
</dbReference>
<organism evidence="2 3">
    <name type="scientific">Pedobacter steynii</name>
    <dbReference type="NCBI Taxonomy" id="430522"/>
    <lineage>
        <taxon>Bacteria</taxon>
        <taxon>Pseudomonadati</taxon>
        <taxon>Bacteroidota</taxon>
        <taxon>Sphingobacteriia</taxon>
        <taxon>Sphingobacteriales</taxon>
        <taxon>Sphingobacteriaceae</taxon>
        <taxon>Pedobacter</taxon>
    </lineage>
</organism>
<dbReference type="SUPFAM" id="SSF53067">
    <property type="entry name" value="Actin-like ATPase domain"/>
    <property type="match status" value="1"/>
</dbReference>
<dbReference type="Pfam" id="PF00480">
    <property type="entry name" value="ROK"/>
    <property type="match status" value="1"/>
</dbReference>
<name>A0A1D7QCQ7_9SPHI</name>
<accession>A0A1D7QCQ7</accession>
<reference evidence="2 3" key="1">
    <citation type="submission" date="2016-08" db="EMBL/GenBank/DDBJ databases">
        <authorList>
            <person name="Seilhamer J.J."/>
        </authorList>
    </citation>
    <scope>NUCLEOTIDE SEQUENCE [LARGE SCALE GENOMIC DNA]</scope>
    <source>
        <strain evidence="2 3">DX4</strain>
    </source>
</reference>
<dbReference type="KEGG" id="psty:BFS30_04450"/>
<dbReference type="Gene3D" id="3.30.420.40">
    <property type="match status" value="2"/>
</dbReference>
<dbReference type="PANTHER" id="PTHR18964">
    <property type="entry name" value="ROK (REPRESSOR, ORF, KINASE) FAMILY"/>
    <property type="match status" value="1"/>
</dbReference>
<protein>
    <submittedName>
        <fullName evidence="2">Sugar kinase</fullName>
    </submittedName>
</protein>
<dbReference type="InterPro" id="IPR036388">
    <property type="entry name" value="WH-like_DNA-bd_sf"/>
</dbReference>
<sequence>MKIKLVKASELKSEILKKLYYENALSCAELSILFGKSLPIIMKAINELIEEGFVVEVGYAPSSGGRRPLTYAVKSDAMYIMAVAMDQLSTRITIVDLYNRPVAEVEMVELLLNDNAIALDKLIEYINSYILRTGIEKAKILGIGIGMPGFVSAERGINYSYLDAQGESLNEYISKATGLPTYVANDSSVIALAEQKFGVAKSQEEVMVINLGWGIGLGMIVKGEVFRGHDGFAGEFSHIPLFEDGALCICGKQGCLEAEASMLVVVEKAKEGIKQGRLSTLQSVIDDPLKLMGDAIFEVAATGDPFVIELLSDAGYKIGKALAILIHIMNPKTIVLSGRGAKGGKIMMAPIQLALNKYCIPRLAANIEILISKLGFDGEIIGAAVLVMENFDQEKLIVNTKRIQMNT</sequence>
<evidence type="ECO:0000256" key="1">
    <source>
        <dbReference type="ARBA" id="ARBA00006479"/>
    </source>
</evidence>
<keyword evidence="3" id="KW-1185">Reference proteome</keyword>
<keyword evidence="2" id="KW-0418">Kinase</keyword>
<dbReference type="OrthoDB" id="9810372at2"/>
<dbReference type="RefSeq" id="WP_069378168.1">
    <property type="nucleotide sequence ID" value="NZ_CP017141.1"/>
</dbReference>
<evidence type="ECO:0000313" key="2">
    <source>
        <dbReference type="EMBL" id="AOM76472.1"/>
    </source>
</evidence>